<evidence type="ECO:0000256" key="4">
    <source>
        <dbReference type="ARBA" id="ARBA00022692"/>
    </source>
</evidence>
<accession>A0A151CJM6</accession>
<organism evidence="9 10">
    <name type="scientific">Sulfurovum riftiae</name>
    <dbReference type="NCBI Taxonomy" id="1630136"/>
    <lineage>
        <taxon>Bacteria</taxon>
        <taxon>Pseudomonadati</taxon>
        <taxon>Campylobacterota</taxon>
        <taxon>Epsilonproteobacteria</taxon>
        <taxon>Campylobacterales</taxon>
        <taxon>Sulfurovaceae</taxon>
        <taxon>Sulfurovum</taxon>
    </lineage>
</organism>
<feature type="transmembrane region" description="Helical" evidence="7">
    <location>
        <begin position="149"/>
        <end position="166"/>
    </location>
</feature>
<keyword evidence="5 7" id="KW-1133">Transmembrane helix</keyword>
<feature type="transmembrane region" description="Helical" evidence="7">
    <location>
        <begin position="116"/>
        <end position="137"/>
    </location>
</feature>
<feature type="domain" description="Glycine transporter" evidence="8">
    <location>
        <begin position="4"/>
        <end position="76"/>
    </location>
</feature>
<reference evidence="9 10" key="1">
    <citation type="submission" date="2015-11" db="EMBL/GenBank/DDBJ databases">
        <title>Draft genome of Sulfurovum riftiae 1812E, a member of the Epsilonproteobacteria isolated from the tube of the deep-sea hydrothermal vent tubewom Riftia pachyptila.</title>
        <authorList>
            <person name="Vetriani C."/>
            <person name="Giovannelli D."/>
        </authorList>
    </citation>
    <scope>NUCLEOTIDE SEQUENCE [LARGE SCALE GENOMIC DNA]</scope>
    <source>
        <strain evidence="9 10">1812E</strain>
    </source>
</reference>
<dbReference type="GO" id="GO:0005886">
    <property type="term" value="C:plasma membrane"/>
    <property type="evidence" value="ECO:0007669"/>
    <property type="project" value="UniProtKB-SubCell"/>
</dbReference>
<keyword evidence="6 7" id="KW-0472">Membrane</keyword>
<feature type="transmembrane region" description="Helical" evidence="7">
    <location>
        <begin position="88"/>
        <end position="110"/>
    </location>
</feature>
<evidence type="ECO:0000256" key="6">
    <source>
        <dbReference type="ARBA" id="ARBA00023136"/>
    </source>
</evidence>
<keyword evidence="10" id="KW-1185">Reference proteome</keyword>
<comment type="subcellular location">
    <subcellularLocation>
        <location evidence="1">Cell membrane</location>
        <topology evidence="1">Multi-pass membrane protein</topology>
    </subcellularLocation>
</comment>
<sequence length="199" mass="21792">MFEVAEYIGIIAFAISGFFVAVRSRLDFLGVLVSVFLTALGGGIIRDIAVDKTPYTFTHNTPALIVISVMIGLILLKFHKKESIENRPLFIVSDSIGLISFSITGALIAIESQLNLTGVLALAFVTAVGGGITRDIIINEVPFVFKTGFYGTVALLVALFIYLLHFTGWMNFYTLSMVFVAGVLLRIVAYYKKWSIPLV</sequence>
<evidence type="ECO:0000256" key="1">
    <source>
        <dbReference type="ARBA" id="ARBA00004651"/>
    </source>
</evidence>
<dbReference type="Pfam" id="PF03458">
    <property type="entry name" value="Gly_transporter"/>
    <property type="match status" value="2"/>
</dbReference>
<evidence type="ECO:0000313" key="9">
    <source>
        <dbReference type="EMBL" id="KYJ87697.1"/>
    </source>
</evidence>
<feature type="domain" description="Glycine transporter" evidence="8">
    <location>
        <begin position="92"/>
        <end position="165"/>
    </location>
</feature>
<gene>
    <name evidence="9" type="ORF">AS592_11430</name>
</gene>
<protein>
    <recommendedName>
        <fullName evidence="8">Glycine transporter domain-containing protein</fullName>
    </recommendedName>
</protein>
<dbReference type="RefSeq" id="WP_067328748.1">
    <property type="nucleotide sequence ID" value="NZ_LNKT01000001.1"/>
</dbReference>
<keyword evidence="3" id="KW-1003">Cell membrane</keyword>
<feature type="transmembrane region" description="Helical" evidence="7">
    <location>
        <begin position="57"/>
        <end position="76"/>
    </location>
</feature>
<dbReference type="InterPro" id="IPR005115">
    <property type="entry name" value="Gly_transporter"/>
</dbReference>
<feature type="transmembrane region" description="Helical" evidence="7">
    <location>
        <begin position="29"/>
        <end position="45"/>
    </location>
</feature>
<comment type="similarity">
    <text evidence="2">Belongs to the UPF0126 family.</text>
</comment>
<evidence type="ECO:0000313" key="10">
    <source>
        <dbReference type="Proteomes" id="UP000075359"/>
    </source>
</evidence>
<dbReference type="Proteomes" id="UP000075359">
    <property type="component" value="Unassembled WGS sequence"/>
</dbReference>
<dbReference type="PANTHER" id="PTHR30506:SF3">
    <property type="entry name" value="UPF0126 INNER MEMBRANE PROTEIN YADS-RELATED"/>
    <property type="match status" value="1"/>
</dbReference>
<evidence type="ECO:0000256" key="3">
    <source>
        <dbReference type="ARBA" id="ARBA00022475"/>
    </source>
</evidence>
<feature type="transmembrane region" description="Helical" evidence="7">
    <location>
        <begin position="6"/>
        <end position="22"/>
    </location>
</feature>
<dbReference type="EMBL" id="LNKT01000001">
    <property type="protein sequence ID" value="KYJ87697.1"/>
    <property type="molecule type" value="Genomic_DNA"/>
</dbReference>
<evidence type="ECO:0000256" key="2">
    <source>
        <dbReference type="ARBA" id="ARBA00008193"/>
    </source>
</evidence>
<evidence type="ECO:0000256" key="5">
    <source>
        <dbReference type="ARBA" id="ARBA00022989"/>
    </source>
</evidence>
<dbReference type="STRING" id="1630136.AS592_11430"/>
<dbReference type="OrthoDB" id="9791874at2"/>
<evidence type="ECO:0000256" key="7">
    <source>
        <dbReference type="SAM" id="Phobius"/>
    </source>
</evidence>
<keyword evidence="4 7" id="KW-0812">Transmembrane</keyword>
<comment type="caution">
    <text evidence="9">The sequence shown here is derived from an EMBL/GenBank/DDBJ whole genome shotgun (WGS) entry which is preliminary data.</text>
</comment>
<feature type="transmembrane region" description="Helical" evidence="7">
    <location>
        <begin position="172"/>
        <end position="191"/>
    </location>
</feature>
<dbReference type="AlphaFoldDB" id="A0A151CJM6"/>
<evidence type="ECO:0000259" key="8">
    <source>
        <dbReference type="Pfam" id="PF03458"/>
    </source>
</evidence>
<proteinExistence type="inferred from homology"/>
<dbReference type="PANTHER" id="PTHR30506">
    <property type="entry name" value="INNER MEMBRANE PROTEIN"/>
    <property type="match status" value="1"/>
</dbReference>
<name>A0A151CJM6_9BACT</name>